<name>A0A177AQL5_9BILA</name>
<evidence type="ECO:0000313" key="1">
    <source>
        <dbReference type="EMBL" id="OAF64100.1"/>
    </source>
</evidence>
<dbReference type="Proteomes" id="UP000078046">
    <property type="component" value="Unassembled WGS sequence"/>
</dbReference>
<organism evidence="1 2">
    <name type="scientific">Intoshia linei</name>
    <dbReference type="NCBI Taxonomy" id="1819745"/>
    <lineage>
        <taxon>Eukaryota</taxon>
        <taxon>Metazoa</taxon>
        <taxon>Spiralia</taxon>
        <taxon>Lophotrochozoa</taxon>
        <taxon>Mesozoa</taxon>
        <taxon>Orthonectida</taxon>
        <taxon>Rhopaluridae</taxon>
        <taxon>Intoshia</taxon>
    </lineage>
</organism>
<protein>
    <submittedName>
        <fullName evidence="1">Uncharacterized protein</fullName>
    </submittedName>
</protein>
<evidence type="ECO:0000313" key="2">
    <source>
        <dbReference type="Proteomes" id="UP000078046"/>
    </source>
</evidence>
<gene>
    <name evidence="1" type="ORF">A3Q56_08126</name>
</gene>
<dbReference type="AlphaFoldDB" id="A0A177AQL5"/>
<accession>A0A177AQL5</accession>
<comment type="caution">
    <text evidence="1">The sequence shown here is derived from an EMBL/GenBank/DDBJ whole genome shotgun (WGS) entry which is preliminary data.</text>
</comment>
<dbReference type="EMBL" id="LWCA01002131">
    <property type="protein sequence ID" value="OAF64100.1"/>
    <property type="molecule type" value="Genomic_DNA"/>
</dbReference>
<sequence>MDKALKPPGELYYENGQMSHDWMDKFERYLTIAENKEITKRWKKFESSQKFHRIQGFKEIKSS</sequence>
<keyword evidence="2" id="KW-1185">Reference proteome</keyword>
<proteinExistence type="predicted"/>
<reference evidence="1 2" key="1">
    <citation type="submission" date="2016-04" db="EMBL/GenBank/DDBJ databases">
        <title>The genome of Intoshia linei affirms orthonectids as highly simplified spiralians.</title>
        <authorList>
            <person name="Mikhailov K.V."/>
            <person name="Slusarev G.S."/>
            <person name="Nikitin M.A."/>
            <person name="Logacheva M.D."/>
            <person name="Penin A."/>
            <person name="Aleoshin V."/>
            <person name="Panchin Y.V."/>
        </authorList>
    </citation>
    <scope>NUCLEOTIDE SEQUENCE [LARGE SCALE GENOMIC DNA]</scope>
    <source>
        <strain evidence="1">Intl2013</strain>
        <tissue evidence="1">Whole animal</tissue>
    </source>
</reference>